<protein>
    <submittedName>
        <fullName evidence="2">Reverse transcriptase RNA-dependent DNA polymerase</fullName>
    </submittedName>
</protein>
<feature type="region of interest" description="Disordered" evidence="1">
    <location>
        <begin position="743"/>
        <end position="781"/>
    </location>
</feature>
<keyword evidence="2" id="KW-0695">RNA-directed DNA polymerase</keyword>
<dbReference type="CDD" id="cd09272">
    <property type="entry name" value="RNase_HI_RT_Ty1"/>
    <property type="match status" value="1"/>
</dbReference>
<keyword evidence="2" id="KW-0808">Transferase</keyword>
<reference evidence="2" key="2">
    <citation type="submission" date="2021-04" db="EMBL/GenBank/DDBJ databases">
        <authorList>
            <person name="Podell S."/>
        </authorList>
    </citation>
    <scope>NUCLEOTIDE SEQUENCE</scope>
    <source>
        <strain evidence="2">Hildebrandi</strain>
    </source>
</reference>
<dbReference type="PANTHER" id="PTHR11439:SF483">
    <property type="entry name" value="PEPTIDE SYNTHASE GLIP-LIKE, PUTATIVE (AFU_ORTHOLOGUE AFUA_3G12920)-RELATED"/>
    <property type="match status" value="1"/>
</dbReference>
<keyword evidence="2" id="KW-0548">Nucleotidyltransferase</keyword>
<reference evidence="2" key="1">
    <citation type="journal article" date="2021" name="Sci. Rep.">
        <title>Diploid genomic architecture of Nitzschia inconspicua, an elite biomass production diatom.</title>
        <authorList>
            <person name="Oliver A."/>
            <person name="Podell S."/>
            <person name="Pinowska A."/>
            <person name="Traller J.C."/>
            <person name="Smith S.R."/>
            <person name="McClure R."/>
            <person name="Beliaev A."/>
            <person name="Bohutskyi P."/>
            <person name="Hill E.A."/>
            <person name="Rabines A."/>
            <person name="Zheng H."/>
            <person name="Allen L.Z."/>
            <person name="Kuo A."/>
            <person name="Grigoriev I.V."/>
            <person name="Allen A.E."/>
            <person name="Hazlebeck D."/>
            <person name="Allen E.E."/>
        </authorList>
    </citation>
    <scope>NUCLEOTIDE SEQUENCE</scope>
    <source>
        <strain evidence="2">Hildebrandi</strain>
    </source>
</reference>
<gene>
    <name evidence="2" type="ORF">IV203_014760</name>
</gene>
<dbReference type="GO" id="GO:0003964">
    <property type="term" value="F:RNA-directed DNA polymerase activity"/>
    <property type="evidence" value="ECO:0007669"/>
    <property type="project" value="UniProtKB-KW"/>
</dbReference>
<dbReference type="AlphaFoldDB" id="A0A9K3LB07"/>
<accession>A0A9K3LB07</accession>
<comment type="caution">
    <text evidence="2">The sequence shown here is derived from an EMBL/GenBank/DDBJ whole genome shotgun (WGS) entry which is preliminary data.</text>
</comment>
<name>A0A9K3LB07_9STRA</name>
<dbReference type="OrthoDB" id="55951at2759"/>
<dbReference type="PANTHER" id="PTHR11439">
    <property type="entry name" value="GAG-POL-RELATED RETROTRANSPOSON"/>
    <property type="match status" value="1"/>
</dbReference>
<organism evidence="2 3">
    <name type="scientific">Nitzschia inconspicua</name>
    <dbReference type="NCBI Taxonomy" id="303405"/>
    <lineage>
        <taxon>Eukaryota</taxon>
        <taxon>Sar</taxon>
        <taxon>Stramenopiles</taxon>
        <taxon>Ochrophyta</taxon>
        <taxon>Bacillariophyta</taxon>
        <taxon>Bacillariophyceae</taxon>
        <taxon>Bacillariophycidae</taxon>
        <taxon>Bacillariales</taxon>
        <taxon>Bacillariaceae</taxon>
        <taxon>Nitzschia</taxon>
    </lineage>
</organism>
<evidence type="ECO:0000313" key="2">
    <source>
        <dbReference type="EMBL" id="KAG7358173.1"/>
    </source>
</evidence>
<feature type="compositionally biased region" description="Basic and acidic residues" evidence="1">
    <location>
        <begin position="743"/>
        <end position="752"/>
    </location>
</feature>
<keyword evidence="3" id="KW-1185">Reference proteome</keyword>
<proteinExistence type="predicted"/>
<dbReference type="EMBL" id="JAGRRH010000014">
    <property type="protein sequence ID" value="KAG7358173.1"/>
    <property type="molecule type" value="Genomic_DNA"/>
</dbReference>
<evidence type="ECO:0000256" key="1">
    <source>
        <dbReference type="SAM" id="MobiDB-lite"/>
    </source>
</evidence>
<dbReference type="Proteomes" id="UP000693970">
    <property type="component" value="Unassembled WGS sequence"/>
</dbReference>
<sequence>MAVHRLDGSNSIDPALPIPVTCTAADEPKEIIDFREFVSHHSPAVQPTITKAGTTSITYHVYIHGTSSELLPILASVSGSAATVNVSPLPTSPHVSIPNPPPFIATPTFPLPTTSRLKDDTLLEHTTLTRETAPYTSTLPVTHITDEMHPPSHTSVAASSATKTSLLVKLKKLLPTNVLPVTAKQSSSNSPTAPIPSKVTVGPAYKTTHVKEKSGLAPCIGTDDANIEATSGHADRMRRFNEHFNRIMFNINLHGNLLDGADIKKPRSSQQLTNLDYHDHIQVCLASASGNTEAITELKERLGVKYYDIKRHHSVTVGKTPSGSEVVHLLRKGPVMVSQKEVFHAIYECHSVLSKHTKQNATMEVVKTRYQNITREMVNTFISMCPTCLQRAPVIKPLKGAKRPIYSNNFRDRFQIDLIDMRLFHSDSEKEFTAKVILQLLRELDPSIIAVCGRPRKPSDQGSVESKNKMVKSVLRDLVEDERKTRRRPNWTLMMGPLMAALSSHKVRGPNATSAYENVFGMPLHEPILGQVSQLRECFTVRERLDLLPDPELEAALAARLGYRTYGGDAQDAFAHSPGPKIPTYVYIDDAYADWYFARLGTHLDRRLVLPVLRALQGHPESGRLWEEHINSILSCDELQFRHTTLDHTIYSTVYKGKKVLMLRQVDDFSIACDDESIAIEIYYIIGRELQLPGEDKPPFKYFGLQTDYNGLDIEQTSTHIAISCSTYISRFLTTHGWDTPGAHESDMEHDATPLPPDAVDKMYDEPPGPPEGSPEHQALQDSQKFPYQTVLGELLYAYVTAHPDIGYHVTTLSKFASSPSALHYHYLKWIAKYLRRTIHWKLYFKKPLVDDTLPTVAIPSYNVASDLPVFPQIDPHQLTAFVDAAYANDKRNQRSTTGYAFTLAGATIAYRSKMQSTTATSSTEAEFVAAVTTAKAAKYFCSILLDLGSSEM</sequence>
<evidence type="ECO:0000313" key="3">
    <source>
        <dbReference type="Proteomes" id="UP000693970"/>
    </source>
</evidence>